<dbReference type="EMBL" id="FNAT01000004">
    <property type="protein sequence ID" value="SDE82031.1"/>
    <property type="molecule type" value="Genomic_DNA"/>
</dbReference>
<dbReference type="SUPFAM" id="SSF52402">
    <property type="entry name" value="Adenine nucleotide alpha hydrolases-like"/>
    <property type="match status" value="1"/>
</dbReference>
<accession>A0A1G7G1M9</accession>
<evidence type="ECO:0000259" key="2">
    <source>
        <dbReference type="Pfam" id="PF00582"/>
    </source>
</evidence>
<feature type="domain" description="UspA" evidence="2">
    <location>
        <begin position="157"/>
        <end position="279"/>
    </location>
</feature>
<protein>
    <submittedName>
        <fullName evidence="3">Nucleotide-binding universal stress protein, UspA family</fullName>
    </submittedName>
</protein>
<reference evidence="4" key="1">
    <citation type="submission" date="2016-10" db="EMBL/GenBank/DDBJ databases">
        <authorList>
            <person name="Varghese N."/>
            <person name="Submissions S."/>
        </authorList>
    </citation>
    <scope>NUCLEOTIDE SEQUENCE [LARGE SCALE GENOMIC DNA]</scope>
    <source>
        <strain evidence="4">DSM 21424</strain>
    </source>
</reference>
<comment type="similarity">
    <text evidence="1">Belongs to the universal stress protein A family.</text>
</comment>
<dbReference type="AlphaFoldDB" id="A0A1G7G1M9"/>
<dbReference type="RefSeq" id="WP_090112755.1">
    <property type="nucleotide sequence ID" value="NZ_FNAT01000004.1"/>
</dbReference>
<evidence type="ECO:0000256" key="1">
    <source>
        <dbReference type="ARBA" id="ARBA00008791"/>
    </source>
</evidence>
<organism evidence="3 4">
    <name type="scientific">Limimaricola pyoseonensis</name>
    <dbReference type="NCBI Taxonomy" id="521013"/>
    <lineage>
        <taxon>Bacteria</taxon>
        <taxon>Pseudomonadati</taxon>
        <taxon>Pseudomonadota</taxon>
        <taxon>Alphaproteobacteria</taxon>
        <taxon>Rhodobacterales</taxon>
        <taxon>Paracoccaceae</taxon>
        <taxon>Limimaricola</taxon>
    </lineage>
</organism>
<dbReference type="InterPro" id="IPR006016">
    <property type="entry name" value="UspA"/>
</dbReference>
<dbReference type="Pfam" id="PF00582">
    <property type="entry name" value="Usp"/>
    <property type="match status" value="1"/>
</dbReference>
<dbReference type="STRING" id="521013.SAMN04488567_2675"/>
<dbReference type="InterPro" id="IPR006015">
    <property type="entry name" value="Universal_stress_UspA"/>
</dbReference>
<dbReference type="Proteomes" id="UP000198922">
    <property type="component" value="Unassembled WGS sequence"/>
</dbReference>
<dbReference type="CDD" id="cd00293">
    <property type="entry name" value="USP-like"/>
    <property type="match status" value="1"/>
</dbReference>
<name>A0A1G7G1M9_9RHOB</name>
<gene>
    <name evidence="3" type="ORF">SAMN04488567_2675</name>
</gene>
<evidence type="ECO:0000313" key="4">
    <source>
        <dbReference type="Proteomes" id="UP000198922"/>
    </source>
</evidence>
<dbReference type="PRINTS" id="PR01438">
    <property type="entry name" value="UNVRSLSTRESS"/>
</dbReference>
<dbReference type="OrthoDB" id="9804721at2"/>
<sequence length="280" mass="29910">MSHGTVAVLATEAKIDRGAIETALSMTETEGSHLDIYCLGIETTPPDSYFAGTAVLLSPPDREAAEQRAQDLAEALRPLIPSWRGNVALHPVMVPGGLISDQVGRLARYADRIVAAAPYGPEDRPLHVATLEAALFAGGIPVIVVPDGGAAMPERPERIAVAWDDSREAMVAIRAALPMLRRAALVEIVIVDPETRWGDRSDPGGALALYLARNGVTAEISVLNRSRPRVSEVLLRHLRDNGAEALVMGGYGHSRLREALFGGTTREMLEAAALPLILAR</sequence>
<keyword evidence="4" id="KW-1185">Reference proteome</keyword>
<dbReference type="Gene3D" id="3.40.50.12370">
    <property type="match status" value="1"/>
</dbReference>
<evidence type="ECO:0000313" key="3">
    <source>
        <dbReference type="EMBL" id="SDE82031.1"/>
    </source>
</evidence>
<proteinExistence type="inferred from homology"/>